<keyword evidence="7" id="KW-1185">Reference proteome</keyword>
<evidence type="ECO:0000256" key="1">
    <source>
        <dbReference type="ARBA" id="ARBA00006382"/>
    </source>
</evidence>
<dbReference type="PANTHER" id="PTHR42722">
    <property type="entry name" value="LEUCINE DEHYDROGENASE"/>
    <property type="match status" value="1"/>
</dbReference>
<dbReference type="InterPro" id="IPR036291">
    <property type="entry name" value="NAD(P)-bd_dom_sf"/>
</dbReference>
<dbReference type="InterPro" id="IPR033524">
    <property type="entry name" value="Glu/Leu/Phe/Val_DH_AS"/>
</dbReference>
<evidence type="ECO:0000256" key="3">
    <source>
        <dbReference type="ARBA" id="ARBA00023027"/>
    </source>
</evidence>
<keyword evidence="3" id="KW-0520">NAD</keyword>
<evidence type="ECO:0000313" key="7">
    <source>
        <dbReference type="Proteomes" id="UP001168883"/>
    </source>
</evidence>
<feature type="domain" description="Glutamate/phenylalanine/leucine/valine/L-tryptophan dehydrogenase C-terminal" evidence="5">
    <location>
        <begin position="163"/>
        <end position="369"/>
    </location>
</feature>
<dbReference type="SUPFAM" id="SSF51735">
    <property type="entry name" value="NAD(P)-binding Rossmann-fold domains"/>
    <property type="match status" value="1"/>
</dbReference>
<dbReference type="SMART" id="SM00839">
    <property type="entry name" value="ELFV_dehydrog"/>
    <property type="match status" value="1"/>
</dbReference>
<proteinExistence type="inferred from homology"/>
<dbReference type="Gene3D" id="3.40.50.10860">
    <property type="entry name" value="Leucine Dehydrogenase, chain A, domain 1"/>
    <property type="match status" value="1"/>
</dbReference>
<dbReference type="CDD" id="cd01075">
    <property type="entry name" value="NAD_bind_Leu_Phe_Val_DH"/>
    <property type="match status" value="1"/>
</dbReference>
<keyword evidence="2 4" id="KW-0560">Oxidoreductase</keyword>
<evidence type="ECO:0000256" key="4">
    <source>
        <dbReference type="RuleBase" id="RU004417"/>
    </source>
</evidence>
<name>A0ABT8VHD2_9BACL</name>
<dbReference type="Pfam" id="PF02812">
    <property type="entry name" value="ELFV_dehydrog_N"/>
    <property type="match status" value="1"/>
</dbReference>
<dbReference type="InterPro" id="IPR006095">
    <property type="entry name" value="Glu/Leu/Phe/Val/Trp_DH"/>
</dbReference>
<dbReference type="SUPFAM" id="SSF53223">
    <property type="entry name" value="Aminoacid dehydrogenase-like, N-terminal domain"/>
    <property type="match status" value="1"/>
</dbReference>
<evidence type="ECO:0000259" key="5">
    <source>
        <dbReference type="SMART" id="SM00839"/>
    </source>
</evidence>
<reference evidence="6" key="1">
    <citation type="submission" date="2023-07" db="EMBL/GenBank/DDBJ databases">
        <authorList>
            <person name="Aktuganov G."/>
            <person name="Boyko T."/>
            <person name="Delegan Y."/>
            <person name="Galimzianova N."/>
            <person name="Gilvanova E."/>
            <person name="Korobov V."/>
            <person name="Kuzmina L."/>
            <person name="Melentiev A."/>
            <person name="Milman P."/>
            <person name="Ryabova A."/>
            <person name="Stupak E."/>
            <person name="Yasakov T."/>
            <person name="Zharikova N."/>
            <person name="Zhurenko E."/>
        </authorList>
    </citation>
    <scope>NUCLEOTIDE SEQUENCE</scope>
    <source>
        <strain evidence="6">IB-739</strain>
    </source>
</reference>
<dbReference type="Proteomes" id="UP001168883">
    <property type="component" value="Unassembled WGS sequence"/>
</dbReference>
<dbReference type="InterPro" id="IPR046346">
    <property type="entry name" value="Aminoacid_DH-like_N_sf"/>
</dbReference>
<dbReference type="EMBL" id="JAUMKJ010000040">
    <property type="protein sequence ID" value="MDO3680387.1"/>
    <property type="molecule type" value="Genomic_DNA"/>
</dbReference>
<dbReference type="Pfam" id="PF00208">
    <property type="entry name" value="ELFV_dehydrog"/>
    <property type="match status" value="1"/>
</dbReference>
<dbReference type="PROSITE" id="PS00074">
    <property type="entry name" value="GLFV_DEHYDROGENASE"/>
    <property type="match status" value="1"/>
</dbReference>
<dbReference type="Gene3D" id="3.40.50.720">
    <property type="entry name" value="NAD(P)-binding Rossmann-like Domain"/>
    <property type="match status" value="1"/>
</dbReference>
<evidence type="ECO:0000313" key="6">
    <source>
        <dbReference type="EMBL" id="MDO3680387.1"/>
    </source>
</evidence>
<dbReference type="InterPro" id="IPR006097">
    <property type="entry name" value="Glu/Leu/Phe/Val/Trp_DH_dimer"/>
</dbReference>
<dbReference type="PANTHER" id="PTHR42722:SF1">
    <property type="entry name" value="VALINE DEHYDROGENASE"/>
    <property type="match status" value="1"/>
</dbReference>
<evidence type="ECO:0000256" key="2">
    <source>
        <dbReference type="ARBA" id="ARBA00023002"/>
    </source>
</evidence>
<dbReference type="PIRSF" id="PIRSF000188">
    <property type="entry name" value="Phe_leu_dh"/>
    <property type="match status" value="1"/>
</dbReference>
<organism evidence="6 7">
    <name type="scientific">Paenibacillus ehimensis</name>
    <dbReference type="NCBI Taxonomy" id="79264"/>
    <lineage>
        <taxon>Bacteria</taxon>
        <taxon>Bacillati</taxon>
        <taxon>Bacillota</taxon>
        <taxon>Bacilli</taxon>
        <taxon>Bacillales</taxon>
        <taxon>Paenibacillaceae</taxon>
        <taxon>Paenibacillus</taxon>
    </lineage>
</organism>
<dbReference type="InterPro" id="IPR006096">
    <property type="entry name" value="Glu/Leu/Phe/Val/Trp_DH_C"/>
</dbReference>
<dbReference type="PRINTS" id="PR00082">
    <property type="entry name" value="GLFDHDRGNASE"/>
</dbReference>
<dbReference type="InterPro" id="IPR016211">
    <property type="entry name" value="Glu/Phe/Leu/Val/Trp_DH_bac/arc"/>
</dbReference>
<comment type="caution">
    <text evidence="6">The sequence shown here is derived from an EMBL/GenBank/DDBJ whole genome shotgun (WGS) entry which is preliminary data.</text>
</comment>
<gene>
    <name evidence="6" type="ORF">Q3C12_25595</name>
</gene>
<protein>
    <submittedName>
        <fullName evidence="6">Glu/Leu/Phe/Val dehydrogenase dimerization domain-containing protein</fullName>
    </submittedName>
</protein>
<accession>A0ABT8VHD2</accession>
<dbReference type="RefSeq" id="WP_025851116.1">
    <property type="nucleotide sequence ID" value="NZ_JARLKN010000020.1"/>
</dbReference>
<sequence length="386" mass="42122">MNNAALLSEIKPSAFSRTTDLFEKMQEHEQVLFCNDPATGLKAIIAIHDTTLGPALGGTRMRPYATVEEALEDVLRLSKAMTYKCAAADVDFGGGKAVIIGDPAKDKTPELFRAYGQFIDSLNGRFYTGTDMGTVLDDFVHACKETNCIAGLPEEYGGGGETSIPTALGVLYSMKAVARTLWGHEKLNGKRFAIQGLGKVGFKVAEHLLQEGADLYVTDVDQTAVDQVVERAGKLGRTATAVKGEEIYGVEADFFVPCAVGGIINDHTLGQLKVQAIAGAANNQLLHESLAFELKRKGILYAPDYVVNSGGIMQVSDELYGPNKDRVLAKTKAIYHSLLRVFSEAKEKNMTTVEAANLICEQRIQSRRGRNSFFSPRKRAKWQIRH</sequence>
<comment type="similarity">
    <text evidence="1 4">Belongs to the Glu/Leu/Phe/Val dehydrogenases family.</text>
</comment>